<feature type="region of interest" description="Disordered" evidence="1">
    <location>
        <begin position="681"/>
        <end position="713"/>
    </location>
</feature>
<feature type="compositionally biased region" description="Low complexity" evidence="1">
    <location>
        <begin position="73"/>
        <end position="92"/>
    </location>
</feature>
<sequence>MGVGVAPCTICGKSYTIGSSLSAHVAICRRRSRLSAPKSTPAPALPAPPSVSLELYRPAKRVKHSAPALVPPSLAAASGSAPSPASSSTRYDSSSKDVPTSDGADGEGGFAEEALVGGEDFGGFEQHFDYDDRDFGGGDEGLDGQDADHHPGPRPDDTLEIHYHPSSKLAPLVVEPTEQEPHPSPFDHPARLGAHLDGDAEPVSRPSRYGPEPFSPFASLADFRLAKLPLTAHLTRDEVDAYYRSHLDPLIHPIMPPDVSIRSFWMLNKTIDTSANLDNVILLVGPLLRTSPTLTLPAGLCTQFKPHDLSATVDGKNIRAQIYLREMRSVCARLVADPAALTGVRWAPERWFIWRAGERVRLYGEVTSGDRAWEMATAALDGDLESPLFFSLFTDETQASTFSGSSVLYPAIVWFGSVSQAVRTRNSPLGPQVLGLIPILTDRDVEGLSDKSAKTARSAILSAARSRLFDALKIVMDVGYALVDPLGLTIRVRPLLSMLATDLKELFSLLNIRQNRACPVCLEPIETWASSSALPAQARTSATMHDLCQLVQQETTKAKRNKVAQQHGIVGDEPDIAHIAEFFDPFAASYRDGSSHADVLRLLAIYSHDLLPAGTSFSLVYILRRIALIRAHVVAKSLSEPELQELERLTAELREELEILTAYTRQRFYREVELNVKCSTMGKEREDGDDRLDYENNSSTSLSSPRLLEPLSPPQPLAEWVRDKRASEESFVDPSQRLRVFLYDDYGGDRHARARPAMAERDYPSISTLDFCEYRRADIPIYSPSSFASTRHIFRIRSDSSEDVLIKTDDGLRVVRLVSFNSCQYNGRLRSFFRFRPFCVKPLASDFPYRQLDLLPDNECDYADISTIVRPVLVQMTNGRTTGKKSAVTAGPPLYWLNDTFDIDLYRALKAL</sequence>
<dbReference type="EMBL" id="BQKY01000009">
    <property type="protein sequence ID" value="GJN91653.1"/>
    <property type="molecule type" value="Genomic_DNA"/>
</dbReference>
<organism evidence="2 3">
    <name type="scientific">Rhodotorula paludigena</name>
    <dbReference type="NCBI Taxonomy" id="86838"/>
    <lineage>
        <taxon>Eukaryota</taxon>
        <taxon>Fungi</taxon>
        <taxon>Dikarya</taxon>
        <taxon>Basidiomycota</taxon>
        <taxon>Pucciniomycotina</taxon>
        <taxon>Microbotryomycetes</taxon>
        <taxon>Sporidiobolales</taxon>
        <taxon>Sporidiobolaceae</taxon>
        <taxon>Rhodotorula</taxon>
    </lineage>
</organism>
<accession>A0AAV5GN87</accession>
<dbReference type="AlphaFoldDB" id="A0AAV5GN87"/>
<feature type="region of interest" description="Disordered" evidence="1">
    <location>
        <begin position="176"/>
        <end position="207"/>
    </location>
</feature>
<feature type="compositionally biased region" description="Basic and acidic residues" evidence="1">
    <location>
        <begin position="146"/>
        <end position="161"/>
    </location>
</feature>
<reference evidence="2 3" key="1">
    <citation type="submission" date="2021-12" db="EMBL/GenBank/DDBJ databases">
        <title>High titer production of polyol ester of fatty acids by Rhodotorula paludigena BS15 towards product separation-free biomass refinery.</title>
        <authorList>
            <person name="Mano J."/>
            <person name="Ono H."/>
            <person name="Tanaka T."/>
            <person name="Naito K."/>
            <person name="Sushida H."/>
            <person name="Ike M."/>
            <person name="Tokuyasu K."/>
            <person name="Kitaoka M."/>
        </authorList>
    </citation>
    <scope>NUCLEOTIDE SEQUENCE [LARGE SCALE GENOMIC DNA]</scope>
    <source>
        <strain evidence="2 3">BS15</strain>
    </source>
</reference>
<evidence type="ECO:0000313" key="3">
    <source>
        <dbReference type="Proteomes" id="UP001342314"/>
    </source>
</evidence>
<name>A0AAV5GN87_9BASI</name>
<feature type="compositionally biased region" description="Low complexity" evidence="1">
    <location>
        <begin position="698"/>
        <end position="710"/>
    </location>
</feature>
<feature type="region of interest" description="Disordered" evidence="1">
    <location>
        <begin position="73"/>
        <end position="161"/>
    </location>
</feature>
<feature type="compositionally biased region" description="Basic and acidic residues" evidence="1">
    <location>
        <begin position="188"/>
        <end position="198"/>
    </location>
</feature>
<evidence type="ECO:0008006" key="4">
    <source>
        <dbReference type="Google" id="ProtNLM"/>
    </source>
</evidence>
<feature type="compositionally biased region" description="Basic and acidic residues" evidence="1">
    <location>
        <begin position="126"/>
        <end position="136"/>
    </location>
</feature>
<evidence type="ECO:0000256" key="1">
    <source>
        <dbReference type="SAM" id="MobiDB-lite"/>
    </source>
</evidence>
<dbReference type="Pfam" id="PF18759">
    <property type="entry name" value="Plavaka"/>
    <property type="match status" value="1"/>
</dbReference>
<feature type="compositionally biased region" description="Basic and acidic residues" evidence="1">
    <location>
        <begin position="682"/>
        <end position="694"/>
    </location>
</feature>
<evidence type="ECO:0000313" key="2">
    <source>
        <dbReference type="EMBL" id="GJN91653.1"/>
    </source>
</evidence>
<proteinExistence type="predicted"/>
<dbReference type="InterPro" id="IPR041078">
    <property type="entry name" value="Plavaka"/>
</dbReference>
<protein>
    <recommendedName>
        <fullName evidence="4">C2H2-type domain-containing protein</fullName>
    </recommendedName>
</protein>
<dbReference type="Proteomes" id="UP001342314">
    <property type="component" value="Unassembled WGS sequence"/>
</dbReference>
<keyword evidence="3" id="KW-1185">Reference proteome</keyword>
<comment type="caution">
    <text evidence="2">The sequence shown here is derived from an EMBL/GenBank/DDBJ whole genome shotgun (WGS) entry which is preliminary data.</text>
</comment>
<gene>
    <name evidence="2" type="ORF">Rhopal_004676-T1</name>
</gene>